<feature type="domain" description="Activator of Hsp90 ATPase homologue 1/2-like C-terminal" evidence="2">
    <location>
        <begin position="14"/>
        <end position="136"/>
    </location>
</feature>
<sequence length="145" mass="16604">MKNNFTASIIVDQSPEEVFQAVNNVRGWWTENAEGNFDKLNDEFSVRFGEVHYSNQKLIDMQPGKKVTWLVTDCKLNFIKDQQEWTNTKIHFDITPKGNQTELRFTHEGLNPEVECYDACSNAWGPYITSSLKKLIAEGKGTPTV</sequence>
<reference evidence="3 4" key="1">
    <citation type="submission" date="2018-06" db="EMBL/GenBank/DDBJ databases">
        <title>Mucibacter soli gen. nov., sp. nov., a new member of the family Chitinophagaceae producing mucin.</title>
        <authorList>
            <person name="Kim M.-K."/>
            <person name="Park S."/>
            <person name="Kim T.-S."/>
            <person name="Joung Y."/>
            <person name="Han J.-H."/>
            <person name="Kim S.B."/>
        </authorList>
    </citation>
    <scope>NUCLEOTIDE SEQUENCE [LARGE SCALE GENOMIC DNA]</scope>
    <source>
        <strain evidence="3 4">R1-15</strain>
    </source>
</reference>
<gene>
    <name evidence="3" type="ORF">DN068_19520</name>
</gene>
<dbReference type="CDD" id="cd07814">
    <property type="entry name" value="SRPBCC_CalC_Aha1-like"/>
    <property type="match status" value="1"/>
</dbReference>
<dbReference type="Proteomes" id="UP000248745">
    <property type="component" value="Unassembled WGS sequence"/>
</dbReference>
<dbReference type="OrthoDB" id="287565at2"/>
<evidence type="ECO:0000259" key="2">
    <source>
        <dbReference type="Pfam" id="PF08327"/>
    </source>
</evidence>
<dbReference type="SUPFAM" id="SSF55961">
    <property type="entry name" value="Bet v1-like"/>
    <property type="match status" value="1"/>
</dbReference>
<protein>
    <submittedName>
        <fullName evidence="3">SRPBCC domain-containing protein</fullName>
    </submittedName>
</protein>
<dbReference type="EMBL" id="QKTW01000026">
    <property type="protein sequence ID" value="PZF71167.1"/>
    <property type="molecule type" value="Genomic_DNA"/>
</dbReference>
<dbReference type="AlphaFoldDB" id="A0A2W2B505"/>
<dbReference type="Pfam" id="PF08327">
    <property type="entry name" value="AHSA1"/>
    <property type="match status" value="1"/>
</dbReference>
<keyword evidence="4" id="KW-1185">Reference proteome</keyword>
<comment type="caution">
    <text evidence="3">The sequence shown here is derived from an EMBL/GenBank/DDBJ whole genome shotgun (WGS) entry which is preliminary data.</text>
</comment>
<name>A0A2W2B505_9BACT</name>
<dbReference type="Gene3D" id="3.30.530.20">
    <property type="match status" value="1"/>
</dbReference>
<evidence type="ECO:0000256" key="1">
    <source>
        <dbReference type="ARBA" id="ARBA00006817"/>
    </source>
</evidence>
<accession>A0A2W2B505</accession>
<comment type="similarity">
    <text evidence="1">Belongs to the AHA1 family.</text>
</comment>
<evidence type="ECO:0000313" key="3">
    <source>
        <dbReference type="EMBL" id="PZF71167.1"/>
    </source>
</evidence>
<proteinExistence type="inferred from homology"/>
<dbReference type="InterPro" id="IPR013538">
    <property type="entry name" value="ASHA1/2-like_C"/>
</dbReference>
<dbReference type="RefSeq" id="WP_111000635.1">
    <property type="nucleotide sequence ID" value="NZ_QKTW01000026.1"/>
</dbReference>
<dbReference type="InterPro" id="IPR023393">
    <property type="entry name" value="START-like_dom_sf"/>
</dbReference>
<organism evidence="3 4">
    <name type="scientific">Taibaiella soli</name>
    <dbReference type="NCBI Taxonomy" id="1649169"/>
    <lineage>
        <taxon>Bacteria</taxon>
        <taxon>Pseudomonadati</taxon>
        <taxon>Bacteroidota</taxon>
        <taxon>Chitinophagia</taxon>
        <taxon>Chitinophagales</taxon>
        <taxon>Chitinophagaceae</taxon>
        <taxon>Taibaiella</taxon>
    </lineage>
</organism>
<evidence type="ECO:0000313" key="4">
    <source>
        <dbReference type="Proteomes" id="UP000248745"/>
    </source>
</evidence>